<feature type="domain" description="Protein kinase" evidence="1">
    <location>
        <begin position="1"/>
        <end position="137"/>
    </location>
</feature>
<gene>
    <name evidence="2" type="ORF">EZS28_047314</name>
</gene>
<sequence length="229" mass="25814">MHRDLKPDNILMHNPIGTTEVHMKISDFGLSRVLDDTLLAKTHCGTPLHMAPEVLLETGGFSVKADIWSVGVIMYQLLTKKHPFMSQTLQELMQKVRATPARPNNITDNCWNFIQGLLTFNAKDRLSAKQALRHAFFQPIRESALREEERHSVGINRSIVPLTATQIAHDAGRVNSQFNPAPLPEQDNVQDPLMSMSLVEMNEIMAKATQSLSYTPPLRRAIIDQLLKE</sequence>
<dbReference type="PANTHER" id="PTHR24348">
    <property type="entry name" value="SERINE/THREONINE-PROTEIN KINASE UNC-51-RELATED"/>
    <property type="match status" value="1"/>
</dbReference>
<dbReference type="EMBL" id="SNRW01031832">
    <property type="protein sequence ID" value="KAA6357159.1"/>
    <property type="molecule type" value="Genomic_DNA"/>
</dbReference>
<dbReference type="GO" id="GO:0004674">
    <property type="term" value="F:protein serine/threonine kinase activity"/>
    <property type="evidence" value="ECO:0007669"/>
    <property type="project" value="InterPro"/>
</dbReference>
<dbReference type="Proteomes" id="UP000324800">
    <property type="component" value="Unassembled WGS sequence"/>
</dbReference>
<evidence type="ECO:0000313" key="3">
    <source>
        <dbReference type="Proteomes" id="UP000324800"/>
    </source>
</evidence>
<reference evidence="2 3" key="1">
    <citation type="submission" date="2019-03" db="EMBL/GenBank/DDBJ databases">
        <title>Single cell metagenomics reveals metabolic interactions within the superorganism composed of flagellate Streblomastix strix and complex community of Bacteroidetes bacteria on its surface.</title>
        <authorList>
            <person name="Treitli S.C."/>
            <person name="Kolisko M."/>
            <person name="Husnik F."/>
            <person name="Keeling P."/>
            <person name="Hampl V."/>
        </authorList>
    </citation>
    <scope>NUCLEOTIDE SEQUENCE [LARGE SCALE GENOMIC DNA]</scope>
    <source>
        <strain evidence="2">ST1C</strain>
    </source>
</reference>
<dbReference type="Gene3D" id="1.10.510.10">
    <property type="entry name" value="Transferase(Phosphotransferase) domain 1"/>
    <property type="match status" value="1"/>
</dbReference>
<dbReference type="InterPro" id="IPR000719">
    <property type="entry name" value="Prot_kinase_dom"/>
</dbReference>
<dbReference type="InterPro" id="IPR011009">
    <property type="entry name" value="Kinase-like_dom_sf"/>
</dbReference>
<dbReference type="OrthoDB" id="346907at2759"/>
<dbReference type="Pfam" id="PF00069">
    <property type="entry name" value="Pkinase"/>
    <property type="match status" value="1"/>
</dbReference>
<dbReference type="GO" id="GO:0005524">
    <property type="term" value="F:ATP binding"/>
    <property type="evidence" value="ECO:0007669"/>
    <property type="project" value="InterPro"/>
</dbReference>
<name>A0A5J4TGD8_9EUKA</name>
<evidence type="ECO:0000259" key="1">
    <source>
        <dbReference type="PROSITE" id="PS50011"/>
    </source>
</evidence>
<dbReference type="SUPFAM" id="SSF56112">
    <property type="entry name" value="Protein kinase-like (PK-like)"/>
    <property type="match status" value="1"/>
</dbReference>
<dbReference type="GO" id="GO:0010506">
    <property type="term" value="P:regulation of autophagy"/>
    <property type="evidence" value="ECO:0007669"/>
    <property type="project" value="InterPro"/>
</dbReference>
<dbReference type="AlphaFoldDB" id="A0A5J4TGD8"/>
<protein>
    <submittedName>
        <fullName evidence="2">Putative CBN-UNC-51 protein</fullName>
    </submittedName>
</protein>
<evidence type="ECO:0000313" key="2">
    <source>
        <dbReference type="EMBL" id="KAA6357159.1"/>
    </source>
</evidence>
<accession>A0A5J4TGD8</accession>
<dbReference type="GO" id="GO:0005737">
    <property type="term" value="C:cytoplasm"/>
    <property type="evidence" value="ECO:0007669"/>
    <property type="project" value="TreeGrafter"/>
</dbReference>
<dbReference type="PROSITE" id="PS50011">
    <property type="entry name" value="PROTEIN_KINASE_DOM"/>
    <property type="match status" value="1"/>
</dbReference>
<dbReference type="InterPro" id="IPR045269">
    <property type="entry name" value="Atg1-like"/>
</dbReference>
<proteinExistence type="predicted"/>
<organism evidence="2 3">
    <name type="scientific">Streblomastix strix</name>
    <dbReference type="NCBI Taxonomy" id="222440"/>
    <lineage>
        <taxon>Eukaryota</taxon>
        <taxon>Metamonada</taxon>
        <taxon>Preaxostyla</taxon>
        <taxon>Oxymonadida</taxon>
        <taxon>Streblomastigidae</taxon>
        <taxon>Streblomastix</taxon>
    </lineage>
</organism>
<comment type="caution">
    <text evidence="2">The sequence shown here is derived from an EMBL/GenBank/DDBJ whole genome shotgun (WGS) entry which is preliminary data.</text>
</comment>
<feature type="non-terminal residue" evidence="2">
    <location>
        <position position="229"/>
    </location>
</feature>
<dbReference type="SMART" id="SM00220">
    <property type="entry name" value="S_TKc"/>
    <property type="match status" value="1"/>
</dbReference>